<dbReference type="InterPro" id="IPR036291">
    <property type="entry name" value="NAD(P)-bd_dom_sf"/>
</dbReference>
<dbReference type="Gene3D" id="3.40.50.10380">
    <property type="entry name" value="Malic enzyme, N-terminal domain"/>
    <property type="match status" value="1"/>
</dbReference>
<dbReference type="GO" id="GO:0051287">
    <property type="term" value="F:NAD binding"/>
    <property type="evidence" value="ECO:0007669"/>
    <property type="project" value="InterPro"/>
</dbReference>
<dbReference type="GO" id="GO:0006108">
    <property type="term" value="P:malate metabolic process"/>
    <property type="evidence" value="ECO:0007669"/>
    <property type="project" value="TreeGrafter"/>
</dbReference>
<dbReference type="GO" id="GO:0005739">
    <property type="term" value="C:mitochondrion"/>
    <property type="evidence" value="ECO:0007669"/>
    <property type="project" value="TreeGrafter"/>
</dbReference>
<comment type="caution">
    <text evidence="11">The sequence shown here is derived from an EMBL/GenBank/DDBJ whole genome shotgun (WGS) entry which is preliminary data.</text>
</comment>
<evidence type="ECO:0000256" key="4">
    <source>
        <dbReference type="ARBA" id="ARBA00023002"/>
    </source>
</evidence>
<dbReference type="PANTHER" id="PTHR23406">
    <property type="entry name" value="MALIC ENZYME-RELATED"/>
    <property type="match status" value="1"/>
</dbReference>
<feature type="active site" description="Proton acceptor" evidence="5">
    <location>
        <position position="176"/>
    </location>
</feature>
<dbReference type="VEuPathDB" id="TriTrypDB:TM35_000431120"/>
<feature type="binding site" evidence="7">
    <location>
        <position position="248"/>
    </location>
    <ligand>
        <name>a divalent metal cation</name>
        <dbReference type="ChEBI" id="CHEBI:60240"/>
    </ligand>
</feature>
<feature type="binding site" evidence="6">
    <location>
        <position position="418"/>
    </location>
    <ligand>
        <name>(S)-malate</name>
        <dbReference type="ChEBI" id="CHEBI:15589"/>
    </ligand>
</feature>
<gene>
    <name evidence="11" type="ORF">TM35_000431120</name>
</gene>
<feature type="domain" description="Malic enzyme N-terminal" evidence="10">
    <location>
        <begin position="82"/>
        <end position="262"/>
    </location>
</feature>
<keyword evidence="3 7" id="KW-0479">Metal-binding</keyword>
<dbReference type="SUPFAM" id="SSF53223">
    <property type="entry name" value="Aminoacid dehydrogenase-like, N-terminal domain"/>
    <property type="match status" value="1"/>
</dbReference>
<dbReference type="InterPro" id="IPR001891">
    <property type="entry name" value="Malic_OxRdtase"/>
</dbReference>
<comment type="cofactor">
    <cofactor evidence="7">
        <name>Mg(2+)</name>
        <dbReference type="ChEBI" id="CHEBI:18420"/>
    </cofactor>
    <cofactor evidence="7">
        <name>Mn(2+)</name>
        <dbReference type="ChEBI" id="CHEBI:29035"/>
    </cofactor>
    <text evidence="7">Divalent metal cations. Prefers magnesium or manganese.</text>
</comment>
<evidence type="ECO:0000256" key="8">
    <source>
        <dbReference type="RuleBase" id="RU003426"/>
    </source>
</evidence>
<dbReference type="InterPro" id="IPR012302">
    <property type="entry name" value="Malic_NAD-bd"/>
</dbReference>
<dbReference type="PRINTS" id="PR00072">
    <property type="entry name" value="MALOXRDTASE"/>
</dbReference>
<name>A0A1X0NIF9_9TRYP</name>
<dbReference type="InterPro" id="IPR037062">
    <property type="entry name" value="Malic_N_dom_sf"/>
</dbReference>
<dbReference type="SUPFAM" id="SSF51735">
    <property type="entry name" value="NAD(P)-binding Rossmann-fold domains"/>
    <property type="match status" value="1"/>
</dbReference>
<accession>A0A1X0NIF9</accession>
<keyword evidence="4 8" id="KW-0560">Oxidoreductase</keyword>
<evidence type="ECO:0000256" key="5">
    <source>
        <dbReference type="PIRSR" id="PIRSR000106-1"/>
    </source>
</evidence>
<feature type="binding site" evidence="6">
    <location>
        <position position="462"/>
    </location>
    <ligand>
        <name>(S)-malate</name>
        <dbReference type="ChEBI" id="CHEBI:15589"/>
    </ligand>
</feature>
<dbReference type="NCBIfam" id="NF010052">
    <property type="entry name" value="PRK13529.1"/>
    <property type="match status" value="1"/>
</dbReference>
<feature type="binding site" evidence="7">
    <location>
        <position position="271"/>
    </location>
    <ligand>
        <name>a divalent metal cation</name>
        <dbReference type="ChEBI" id="CHEBI:60240"/>
    </ligand>
</feature>
<dbReference type="InterPro" id="IPR012301">
    <property type="entry name" value="Malic_N_dom"/>
</dbReference>
<dbReference type="SMART" id="SM01274">
    <property type="entry name" value="malic"/>
    <property type="match status" value="1"/>
</dbReference>
<proteinExistence type="inferred from homology"/>
<dbReference type="Gene3D" id="3.40.50.720">
    <property type="entry name" value="NAD(P)-binding Rossmann-like Domain"/>
    <property type="match status" value="1"/>
</dbReference>
<dbReference type="AlphaFoldDB" id="A0A1X0NIF9"/>
<dbReference type="SMART" id="SM00919">
    <property type="entry name" value="Malic_M"/>
    <property type="match status" value="1"/>
</dbReference>
<dbReference type="InterPro" id="IPR015884">
    <property type="entry name" value="Malic_enzyme_CS"/>
</dbReference>
<protein>
    <recommendedName>
        <fullName evidence="8">Malic enzyme</fullName>
    </recommendedName>
</protein>
<sequence length="573" mass="63844">MLSRSLFRLDLATRRARGVDFLRNRFTNKATAFTREEREHLGVVGLLPPAVETIDDQVERCWEQFKRLSFPINRYQLLHGLLDSNVVLYYKVIESHLKETLPIIYTPTVGEACERYGAIYHKDHGLYVSSEDAGKVHQNIKNLRKPYIDIIVVTDGSRILGLGDLGANGIGISIGKSSLYVAAGGIKPSRVLPVMLDVGTNNERLRNDPLYLGLRSERVPDDKFYALLDEFMEAAQKQWPNAVIQFEDFSNNHCFDMLERYQKKYRCFNDDIQGTGAVIAAGFLNAVRVSDVPMKDHRVLFLGAGSAATGVAQCIAELACTKFNISMETFKESMYLVDSKGLVTTSRGDKLAPHKVPWARKDIAPEQNENLKTLTDVVRFVKPTALIGLSAMGGAFTEEIVRYMSSYCERPVLFPLSNPSSKSEIVPDNAYRWSNGKAIVASGSPFPPSVVNDKVLHPAQGNNLYIFPGVGLGCVIAQPPFIPQEALNAAAAALSQMVDNEVLMAEGQLYPPIENVREVARHVAVAVIEELQRMGMAKSDLPNDKQELVKLVESLMWEPKYLDSDYYLSKNFS</sequence>
<evidence type="ECO:0000259" key="9">
    <source>
        <dbReference type="SMART" id="SM00919"/>
    </source>
</evidence>
<evidence type="ECO:0000313" key="11">
    <source>
        <dbReference type="EMBL" id="ORC84544.1"/>
    </source>
</evidence>
<evidence type="ECO:0000259" key="10">
    <source>
        <dbReference type="SMART" id="SM01274"/>
    </source>
</evidence>
<feature type="binding site" evidence="6">
    <location>
        <position position="158"/>
    </location>
    <ligand>
        <name>(S)-malate</name>
        <dbReference type="ChEBI" id="CHEBI:15589"/>
    </ligand>
</feature>
<feature type="active site" description="Proton donor" evidence="5">
    <location>
        <position position="105"/>
    </location>
</feature>
<dbReference type="OrthoDB" id="5365701at2759"/>
<reference evidence="11 12" key="1">
    <citation type="submission" date="2017-03" db="EMBL/GenBank/DDBJ databases">
        <title>An alternative strategy for trypanosome survival in the mammalian bloodstream revealed through genome and transcriptome analysis of the ubiquitous bovine parasite Trypanosoma (Megatrypanum) theileri.</title>
        <authorList>
            <person name="Kelly S."/>
            <person name="Ivens A."/>
            <person name="Mott A."/>
            <person name="O'Neill E."/>
            <person name="Emms D."/>
            <person name="Macleod O."/>
            <person name="Voorheis P."/>
            <person name="Matthews J."/>
            <person name="Matthews K."/>
            <person name="Carrington M."/>
        </authorList>
    </citation>
    <scope>NUCLEOTIDE SEQUENCE [LARGE SCALE GENOMIC DNA]</scope>
    <source>
        <strain evidence="11">Edinburgh</strain>
    </source>
</reference>
<dbReference type="EMBL" id="NBCO01000043">
    <property type="protein sequence ID" value="ORC84544.1"/>
    <property type="molecule type" value="Genomic_DNA"/>
</dbReference>
<evidence type="ECO:0000256" key="6">
    <source>
        <dbReference type="PIRSR" id="PIRSR000106-2"/>
    </source>
</evidence>
<evidence type="ECO:0000256" key="3">
    <source>
        <dbReference type="ARBA" id="ARBA00022723"/>
    </source>
</evidence>
<dbReference type="PROSITE" id="PS00331">
    <property type="entry name" value="MALIC_ENZYMES"/>
    <property type="match status" value="1"/>
</dbReference>
<feature type="binding site" evidence="7">
    <location>
        <position position="247"/>
    </location>
    <ligand>
        <name>a divalent metal cation</name>
        <dbReference type="ChEBI" id="CHEBI:60240"/>
    </ligand>
</feature>
<feature type="domain" description="Malic enzyme NAD-binding" evidence="9">
    <location>
        <begin position="272"/>
        <end position="532"/>
    </location>
</feature>
<organism evidence="11 12">
    <name type="scientific">Trypanosoma theileri</name>
    <dbReference type="NCBI Taxonomy" id="67003"/>
    <lineage>
        <taxon>Eukaryota</taxon>
        <taxon>Discoba</taxon>
        <taxon>Euglenozoa</taxon>
        <taxon>Kinetoplastea</taxon>
        <taxon>Metakinetoplastina</taxon>
        <taxon>Trypanosomatida</taxon>
        <taxon>Trypanosomatidae</taxon>
        <taxon>Trypanosoma</taxon>
    </lineage>
</organism>
<dbReference type="Pfam" id="PF00390">
    <property type="entry name" value="malic"/>
    <property type="match status" value="1"/>
</dbReference>
<evidence type="ECO:0000256" key="1">
    <source>
        <dbReference type="ARBA" id="ARBA00001936"/>
    </source>
</evidence>
<dbReference type="GO" id="GO:0004471">
    <property type="term" value="F:malate dehydrogenase (decarboxylating) (NAD+) activity"/>
    <property type="evidence" value="ECO:0007669"/>
    <property type="project" value="TreeGrafter"/>
</dbReference>
<dbReference type="FunFam" id="3.40.50.720:FF:000182">
    <property type="entry name" value="NAD-dependent malic enzyme"/>
    <property type="match status" value="1"/>
</dbReference>
<dbReference type="CDD" id="cd05312">
    <property type="entry name" value="NAD_bind_1_malic_enz"/>
    <property type="match status" value="1"/>
</dbReference>
<comment type="cofactor">
    <cofactor evidence="1">
        <name>Mn(2+)</name>
        <dbReference type="ChEBI" id="CHEBI:29035"/>
    </cofactor>
</comment>
<dbReference type="Pfam" id="PF03949">
    <property type="entry name" value="Malic_M"/>
    <property type="match status" value="1"/>
</dbReference>
<comment type="similarity">
    <text evidence="2 8">Belongs to the malic enzymes family.</text>
</comment>
<keyword evidence="12" id="KW-1185">Reference proteome</keyword>
<evidence type="ECO:0000313" key="12">
    <source>
        <dbReference type="Proteomes" id="UP000192257"/>
    </source>
</evidence>
<dbReference type="RefSeq" id="XP_028878610.1">
    <property type="nucleotide sequence ID" value="XM_029030011.1"/>
</dbReference>
<dbReference type="Proteomes" id="UP000192257">
    <property type="component" value="Unassembled WGS sequence"/>
</dbReference>
<evidence type="ECO:0000256" key="7">
    <source>
        <dbReference type="PIRSR" id="PIRSR000106-3"/>
    </source>
</evidence>
<dbReference type="PIRSF" id="PIRSF000106">
    <property type="entry name" value="ME"/>
    <property type="match status" value="1"/>
</dbReference>
<dbReference type="GeneID" id="39989791"/>
<dbReference type="GO" id="GO:0046872">
    <property type="term" value="F:metal ion binding"/>
    <property type="evidence" value="ECO:0007669"/>
    <property type="project" value="UniProtKB-KW"/>
</dbReference>
<dbReference type="InterPro" id="IPR046346">
    <property type="entry name" value="Aminoacid_DH-like_N_sf"/>
</dbReference>
<evidence type="ECO:0000256" key="2">
    <source>
        <dbReference type="ARBA" id="ARBA00008785"/>
    </source>
</evidence>
<dbReference type="PANTHER" id="PTHR23406:SF32">
    <property type="entry name" value="NADP-DEPENDENT MALIC ENZYME"/>
    <property type="match status" value="1"/>
</dbReference>
<dbReference type="STRING" id="67003.A0A1X0NIF9"/>